<keyword evidence="5 7" id="KW-1133">Transmembrane helix</keyword>
<dbReference type="Proteomes" id="UP000288086">
    <property type="component" value="Unassembled WGS sequence"/>
</dbReference>
<dbReference type="Gene3D" id="1.20.81.30">
    <property type="entry name" value="Type II secretion system (T2SS), domain F"/>
    <property type="match status" value="1"/>
</dbReference>
<comment type="caution">
    <text evidence="9">The sequence shown here is derived from an EMBL/GenBank/DDBJ whole genome shotgun (WGS) entry which is preliminary data.</text>
</comment>
<reference evidence="9 10" key="1">
    <citation type="submission" date="2017-01" db="EMBL/GenBank/DDBJ databases">
        <title>The cable genome- insights into the physiology and evolution of filamentous bacteria capable of sulfide oxidation via long distance electron transfer.</title>
        <authorList>
            <person name="Schreiber L."/>
            <person name="Bjerg J.T."/>
            <person name="Boggild A."/>
            <person name="Van De Vossenberg J."/>
            <person name="Meysman F."/>
            <person name="Nielsen L.P."/>
            <person name="Schramm A."/>
            <person name="Kjeldsen K.U."/>
        </authorList>
    </citation>
    <scope>NUCLEOTIDE SEQUENCE [LARGE SCALE GENOMIC DNA]</scope>
    <source>
        <strain evidence="9">A1</strain>
    </source>
</reference>
<dbReference type="EMBL" id="MTKP01000088">
    <property type="protein sequence ID" value="RWX49015.1"/>
    <property type="molecule type" value="Genomic_DNA"/>
</dbReference>
<evidence type="ECO:0000256" key="5">
    <source>
        <dbReference type="ARBA" id="ARBA00022989"/>
    </source>
</evidence>
<keyword evidence="3" id="KW-1003">Cell membrane</keyword>
<gene>
    <name evidence="9" type="ORF">VT98_10885</name>
</gene>
<dbReference type="GO" id="GO:0005886">
    <property type="term" value="C:plasma membrane"/>
    <property type="evidence" value="ECO:0007669"/>
    <property type="project" value="UniProtKB-SubCell"/>
</dbReference>
<feature type="domain" description="Type II secretion system protein GspF" evidence="8">
    <location>
        <begin position="62"/>
        <end position="184"/>
    </location>
</feature>
<evidence type="ECO:0000256" key="6">
    <source>
        <dbReference type="ARBA" id="ARBA00023136"/>
    </source>
</evidence>
<dbReference type="InterPro" id="IPR042094">
    <property type="entry name" value="T2SS_GspF_sf"/>
</dbReference>
<accession>A0A3S3RVE0</accession>
<organism evidence="9 10">
    <name type="scientific">Candidatus Electrothrix communis</name>
    <dbReference type="NCBI Taxonomy" id="1859133"/>
    <lineage>
        <taxon>Bacteria</taxon>
        <taxon>Pseudomonadati</taxon>
        <taxon>Thermodesulfobacteriota</taxon>
        <taxon>Desulfobulbia</taxon>
        <taxon>Desulfobulbales</taxon>
        <taxon>Desulfobulbaceae</taxon>
        <taxon>Candidatus Electrothrix</taxon>
    </lineage>
</organism>
<comment type="similarity">
    <text evidence="2">Belongs to the GSP F family.</text>
</comment>
<evidence type="ECO:0000256" key="2">
    <source>
        <dbReference type="ARBA" id="ARBA00005745"/>
    </source>
</evidence>
<evidence type="ECO:0000256" key="3">
    <source>
        <dbReference type="ARBA" id="ARBA00022475"/>
    </source>
</evidence>
<evidence type="ECO:0000259" key="8">
    <source>
        <dbReference type="Pfam" id="PF00482"/>
    </source>
</evidence>
<feature type="transmembrane region" description="Helical" evidence="7">
    <location>
        <begin position="23"/>
        <end position="44"/>
    </location>
</feature>
<evidence type="ECO:0000313" key="9">
    <source>
        <dbReference type="EMBL" id="RWX49015.1"/>
    </source>
</evidence>
<dbReference type="InterPro" id="IPR018076">
    <property type="entry name" value="T2SS_GspF_dom"/>
</dbReference>
<comment type="subcellular location">
    <subcellularLocation>
        <location evidence="1">Cell membrane</location>
        <topology evidence="1">Multi-pass membrane protein</topology>
    </subcellularLocation>
</comment>
<keyword evidence="4 7" id="KW-0812">Transmembrane</keyword>
<sequence>MPAPTQLVFDISMMITGNSLNPILLLIIIIALLISAKFFFYWAAGKIPTFRALLEKIAVAEFAEYFSLMIAAGLPFKESLAGSADSVKNPCFAARLKKSIARVADIPDLQMEMKKSGLFPEMLIQVVTVSCTPENIGAAMGEAAAFYSKNARKTATKKLALFEMFILFLLSVFVGGLVISMYLPIFTMADAI</sequence>
<evidence type="ECO:0000313" key="10">
    <source>
        <dbReference type="Proteomes" id="UP000288086"/>
    </source>
</evidence>
<dbReference type="AlphaFoldDB" id="A0A3S3RVE0"/>
<evidence type="ECO:0000256" key="4">
    <source>
        <dbReference type="ARBA" id="ARBA00022692"/>
    </source>
</evidence>
<dbReference type="InterPro" id="IPR003004">
    <property type="entry name" value="GspF/PilC"/>
</dbReference>
<keyword evidence="10" id="KW-1185">Reference proteome</keyword>
<dbReference type="PANTHER" id="PTHR30012:SF0">
    <property type="entry name" value="TYPE II SECRETION SYSTEM PROTEIN F-RELATED"/>
    <property type="match status" value="1"/>
</dbReference>
<proteinExistence type="inferred from homology"/>
<feature type="transmembrane region" description="Helical" evidence="7">
    <location>
        <begin position="159"/>
        <end position="183"/>
    </location>
</feature>
<keyword evidence="6 7" id="KW-0472">Membrane</keyword>
<dbReference type="Pfam" id="PF00482">
    <property type="entry name" value="T2SSF"/>
    <property type="match status" value="1"/>
</dbReference>
<evidence type="ECO:0000256" key="7">
    <source>
        <dbReference type="SAM" id="Phobius"/>
    </source>
</evidence>
<protein>
    <submittedName>
        <fullName evidence="9">Type II secretion system (T2SS), protein F</fullName>
    </submittedName>
</protein>
<name>A0A3S3RVE0_9BACT</name>
<dbReference type="PANTHER" id="PTHR30012">
    <property type="entry name" value="GENERAL SECRETION PATHWAY PROTEIN"/>
    <property type="match status" value="1"/>
</dbReference>
<evidence type="ECO:0000256" key="1">
    <source>
        <dbReference type="ARBA" id="ARBA00004651"/>
    </source>
</evidence>